<feature type="region of interest" description="Disordered" evidence="1">
    <location>
        <begin position="1"/>
        <end position="52"/>
    </location>
</feature>
<gene>
    <name evidence="2" type="ORF">D4764_11G0002190</name>
</gene>
<dbReference type="AlphaFoldDB" id="A0A5C6PHD9"/>
<keyword evidence="3" id="KW-1185">Reference proteome</keyword>
<dbReference type="Proteomes" id="UP000324091">
    <property type="component" value="Chromosome 11"/>
</dbReference>
<name>A0A5C6PHD9_9TELE</name>
<reference evidence="2 3" key="1">
    <citation type="submission" date="2019-04" db="EMBL/GenBank/DDBJ databases">
        <title>Chromosome genome assembly for Takifugu flavidus.</title>
        <authorList>
            <person name="Xiao S."/>
        </authorList>
    </citation>
    <scope>NUCLEOTIDE SEQUENCE [LARGE SCALE GENOMIC DNA]</scope>
    <source>
        <strain evidence="2">HTHZ2018</strain>
        <tissue evidence="2">Muscle</tissue>
    </source>
</reference>
<evidence type="ECO:0000313" key="2">
    <source>
        <dbReference type="EMBL" id="TWW78098.1"/>
    </source>
</evidence>
<organism evidence="2 3">
    <name type="scientific">Takifugu flavidus</name>
    <name type="common">sansaifugu</name>
    <dbReference type="NCBI Taxonomy" id="433684"/>
    <lineage>
        <taxon>Eukaryota</taxon>
        <taxon>Metazoa</taxon>
        <taxon>Chordata</taxon>
        <taxon>Craniata</taxon>
        <taxon>Vertebrata</taxon>
        <taxon>Euteleostomi</taxon>
        <taxon>Actinopterygii</taxon>
        <taxon>Neopterygii</taxon>
        <taxon>Teleostei</taxon>
        <taxon>Neoteleostei</taxon>
        <taxon>Acanthomorphata</taxon>
        <taxon>Eupercaria</taxon>
        <taxon>Tetraodontiformes</taxon>
        <taxon>Tetradontoidea</taxon>
        <taxon>Tetraodontidae</taxon>
        <taxon>Takifugu</taxon>
    </lineage>
</organism>
<comment type="caution">
    <text evidence="2">The sequence shown here is derived from an EMBL/GenBank/DDBJ whole genome shotgun (WGS) entry which is preliminary data.</text>
</comment>
<proteinExistence type="predicted"/>
<sequence>MEFDKASAPSFTPLETASDLQKYSSSKSGHSEVEKDGGSPQSEPGAPENERHVYKSVLEGGDIPLQGLRALNKRHGSTSSSKAPVVSRQSLGRLKARLECSRAREPRGWMNMGLSVINTVMFLATLARQG</sequence>
<evidence type="ECO:0000256" key="1">
    <source>
        <dbReference type="SAM" id="MobiDB-lite"/>
    </source>
</evidence>
<feature type="compositionally biased region" description="Polar residues" evidence="1">
    <location>
        <begin position="9"/>
        <end position="28"/>
    </location>
</feature>
<dbReference type="EMBL" id="RHFK02000003">
    <property type="protein sequence ID" value="TWW78098.1"/>
    <property type="molecule type" value="Genomic_DNA"/>
</dbReference>
<accession>A0A5C6PHD9</accession>
<protein>
    <submittedName>
        <fullName evidence="2">SH3 domain-containing protein 1 Ponsin</fullName>
    </submittedName>
</protein>
<evidence type="ECO:0000313" key="3">
    <source>
        <dbReference type="Proteomes" id="UP000324091"/>
    </source>
</evidence>